<dbReference type="Proteomes" id="UP000823775">
    <property type="component" value="Unassembled WGS sequence"/>
</dbReference>
<sequence>MPTPSLKSSSKNVIDAAEGGSIVGKTTEKTLHLLNEISKNAIQWPSDRRVIKKTAISNSAKHPEFQWSNPNSAENSQIFQKLQVQNPPGYSNQNRGQPNFRPYQQTTLYQEMPQQAHPSVDDLLYNKTSSSPKKMKLFYSGGRWKEDGLQMGL</sequence>
<dbReference type="EMBL" id="JACEIK010000548">
    <property type="protein sequence ID" value="MCD7458877.1"/>
    <property type="molecule type" value="Genomic_DNA"/>
</dbReference>
<keyword evidence="3" id="KW-1185">Reference proteome</keyword>
<name>A0ABS8SIZ2_DATST</name>
<proteinExistence type="predicted"/>
<evidence type="ECO:0000313" key="2">
    <source>
        <dbReference type="EMBL" id="MCD7458877.1"/>
    </source>
</evidence>
<accession>A0ABS8SIZ2</accession>
<reference evidence="2 3" key="1">
    <citation type="journal article" date="2021" name="BMC Genomics">
        <title>Datura genome reveals duplications of psychoactive alkaloid biosynthetic genes and high mutation rate following tissue culture.</title>
        <authorList>
            <person name="Rajewski A."/>
            <person name="Carter-House D."/>
            <person name="Stajich J."/>
            <person name="Litt A."/>
        </authorList>
    </citation>
    <scope>NUCLEOTIDE SEQUENCE [LARGE SCALE GENOMIC DNA]</scope>
    <source>
        <strain evidence="2">AR-01</strain>
    </source>
</reference>
<protein>
    <submittedName>
        <fullName evidence="2">Uncharacterized protein</fullName>
    </submittedName>
</protein>
<organism evidence="2 3">
    <name type="scientific">Datura stramonium</name>
    <name type="common">Jimsonweed</name>
    <name type="synonym">Common thornapple</name>
    <dbReference type="NCBI Taxonomy" id="4076"/>
    <lineage>
        <taxon>Eukaryota</taxon>
        <taxon>Viridiplantae</taxon>
        <taxon>Streptophyta</taxon>
        <taxon>Embryophyta</taxon>
        <taxon>Tracheophyta</taxon>
        <taxon>Spermatophyta</taxon>
        <taxon>Magnoliopsida</taxon>
        <taxon>eudicotyledons</taxon>
        <taxon>Gunneridae</taxon>
        <taxon>Pentapetalae</taxon>
        <taxon>asterids</taxon>
        <taxon>lamiids</taxon>
        <taxon>Solanales</taxon>
        <taxon>Solanaceae</taxon>
        <taxon>Solanoideae</taxon>
        <taxon>Datureae</taxon>
        <taxon>Datura</taxon>
    </lineage>
</organism>
<comment type="caution">
    <text evidence="2">The sequence shown here is derived from an EMBL/GenBank/DDBJ whole genome shotgun (WGS) entry which is preliminary data.</text>
</comment>
<gene>
    <name evidence="2" type="ORF">HAX54_039472</name>
</gene>
<evidence type="ECO:0000256" key="1">
    <source>
        <dbReference type="SAM" id="MobiDB-lite"/>
    </source>
</evidence>
<feature type="compositionally biased region" description="Polar residues" evidence="1">
    <location>
        <begin position="55"/>
        <end position="75"/>
    </location>
</feature>
<feature type="region of interest" description="Disordered" evidence="1">
    <location>
        <begin position="54"/>
        <end position="75"/>
    </location>
</feature>
<evidence type="ECO:0000313" key="3">
    <source>
        <dbReference type="Proteomes" id="UP000823775"/>
    </source>
</evidence>